<keyword evidence="6" id="KW-0968">Cytoplasmic vesicle</keyword>
<dbReference type="CDD" id="cd00041">
    <property type="entry name" value="CUB"/>
    <property type="match status" value="5"/>
</dbReference>
<comment type="caution">
    <text evidence="9">The sequence shown here is derived from an EMBL/GenBank/DDBJ whole genome shotgun (WGS) entry which is preliminary data.</text>
</comment>
<dbReference type="OrthoDB" id="6022136at2759"/>
<feature type="domain" description="CUB" evidence="8">
    <location>
        <begin position="551"/>
        <end position="663"/>
    </location>
</feature>
<dbReference type="GO" id="GO:0030133">
    <property type="term" value="C:transport vesicle"/>
    <property type="evidence" value="ECO:0007669"/>
    <property type="project" value="UniProtKB-SubCell"/>
</dbReference>
<feature type="domain" description="CUB" evidence="8">
    <location>
        <begin position="118"/>
        <end position="231"/>
    </location>
</feature>
<dbReference type="InterPro" id="IPR035914">
    <property type="entry name" value="Sperma_CUB_dom_sf"/>
</dbReference>
<reference evidence="9 10" key="1">
    <citation type="submission" date="2018-01" db="EMBL/GenBank/DDBJ databases">
        <title>Comparison of the Chinese Bamboo Partridge and Red Junglefowl genome sequences highlights the importance of demography in genome evolution.</title>
        <authorList>
            <person name="Tiley G.P."/>
            <person name="Kimball R.T."/>
            <person name="Braun E.L."/>
            <person name="Burleigh J.G."/>
        </authorList>
    </citation>
    <scope>NUCLEOTIDE SEQUENCE [LARGE SCALE GENOMIC DNA]</scope>
    <source>
        <strain evidence="9">RTK389</strain>
        <tissue evidence="9">Blood</tissue>
    </source>
</reference>
<dbReference type="InterPro" id="IPR000859">
    <property type="entry name" value="CUB_dom"/>
</dbReference>
<sequence length="663" mass="72839">CGINFTSPAGRIVSPNYPSQYDNNLNCSYIIDRGPQSLVILEFETFHLEAPALLSRICLYDGVSIFRGTRVTPHPVITLCGSEVPEPISVFGPMLLNFYTDSHIAGFGFQARYRAIACGGTFNGSVGVISSPAHSVLDYHNNMNCSYHITVGSGKAVVLKFNAFQLELSPSCYKDSVAVYDGSDTHAPLLGKFCGSELPPNIKSSSNQLFLVFNTDFSGSDRGWKASFRETLGPEDGCGGYLTYSAYRFGSPVSNVSGRYERNLDCVWVITAPVNKLINLTFTSFVLESPVAQTCQYDYVKLYDGGSENANLVGTFCGSIVPAPFLSTSNSLTLKFVTDNSVQREGFSVTYTTVDRLCGGTYNATSTSLTATSPNFPSEYPPFTLCTWVIDAPPQQQVKVVVETFHLHPSQDCSKNYLQLQDLPMHSQGSAHRFCGNETFPVPEFYSHDRTAIVTFKSDEYRINNGVRFTYQATEMDLNSTIIGAQKKHQIKSEVRNGSNMQSPLLGRFCGNTVPSPIFPQSHVVFLRFKSDISGARDGYEITWTSSSSGCGGTLYGSTGTFASPRYPATYWNNTDCEWVITVPKGRIVTVNFDFISIDDPGDCSSNYLILYNGPDTSYPQAGPYCGMDTNIAPFTATSHQVYVKFHAEYVTLPSGFRLSWTS</sequence>
<dbReference type="SMART" id="SM00042">
    <property type="entry name" value="CUB"/>
    <property type="match status" value="5"/>
</dbReference>
<dbReference type="EMBL" id="PPHD01003825">
    <property type="protein sequence ID" value="POI33309.1"/>
    <property type="molecule type" value="Genomic_DNA"/>
</dbReference>
<keyword evidence="10" id="KW-1185">Reference proteome</keyword>
<dbReference type="Gene3D" id="2.60.120.290">
    <property type="entry name" value="Spermadhesin, CUB domain"/>
    <property type="match status" value="6"/>
</dbReference>
<dbReference type="AlphaFoldDB" id="A0A2P4TAB6"/>
<evidence type="ECO:0000259" key="8">
    <source>
        <dbReference type="PROSITE" id="PS01180"/>
    </source>
</evidence>
<evidence type="ECO:0000256" key="1">
    <source>
        <dbReference type="ARBA" id="ARBA00004398"/>
    </source>
</evidence>
<dbReference type="PROSITE" id="PS01180">
    <property type="entry name" value="CUB"/>
    <property type="match status" value="6"/>
</dbReference>
<evidence type="ECO:0000256" key="6">
    <source>
        <dbReference type="ARBA" id="ARBA00023329"/>
    </source>
</evidence>
<dbReference type="FunFam" id="2.60.120.290:FF:000003">
    <property type="entry name" value="Neuropilin"/>
    <property type="match status" value="2"/>
</dbReference>
<feature type="domain" description="CUB" evidence="8">
    <location>
        <begin position="1"/>
        <end position="116"/>
    </location>
</feature>
<feature type="domain" description="CUB" evidence="8">
    <location>
        <begin position="358"/>
        <end position="474"/>
    </location>
</feature>
<name>A0A2P4TAB6_BAMTH</name>
<proteinExistence type="predicted"/>
<keyword evidence="5" id="KW-0325">Glycoprotein</keyword>
<dbReference type="FunFam" id="2.60.120.290:FF:000005">
    <property type="entry name" value="Procollagen C-endopeptidase enhancer 1"/>
    <property type="match status" value="1"/>
</dbReference>
<comment type="subcellular location">
    <subcellularLocation>
        <location evidence="1">Cytoplasmic vesicle</location>
        <location evidence="1">Secretory vesicle</location>
    </subcellularLocation>
</comment>
<feature type="domain" description="CUB" evidence="8">
    <location>
        <begin position="238"/>
        <end position="354"/>
    </location>
</feature>
<dbReference type="PANTHER" id="PTHR24251">
    <property type="entry name" value="OVOCHYMASE-RELATED"/>
    <property type="match status" value="1"/>
</dbReference>
<dbReference type="PANTHER" id="PTHR24251:SF37">
    <property type="entry name" value="CUB DOMAIN-CONTAINING PROTEIN"/>
    <property type="match status" value="1"/>
</dbReference>
<dbReference type="Pfam" id="PF00431">
    <property type="entry name" value="CUB"/>
    <property type="match status" value="6"/>
</dbReference>
<feature type="domain" description="CUB" evidence="8">
    <location>
        <begin position="494"/>
        <end position="547"/>
    </location>
</feature>
<evidence type="ECO:0000256" key="3">
    <source>
        <dbReference type="ARBA" id="ARBA00022737"/>
    </source>
</evidence>
<comment type="caution">
    <text evidence="7">Lacks conserved residue(s) required for the propagation of feature annotation.</text>
</comment>
<feature type="non-terminal residue" evidence="9">
    <location>
        <position position="1"/>
    </location>
</feature>
<keyword evidence="2" id="KW-0732">Signal</keyword>
<evidence type="ECO:0000313" key="10">
    <source>
        <dbReference type="Proteomes" id="UP000237246"/>
    </source>
</evidence>
<keyword evidence="4 7" id="KW-1015">Disulfide bond</keyword>
<dbReference type="Proteomes" id="UP000237246">
    <property type="component" value="Unassembled WGS sequence"/>
</dbReference>
<keyword evidence="3" id="KW-0677">Repeat</keyword>
<feature type="disulfide bond" evidence="7">
    <location>
        <begin position="118"/>
        <end position="145"/>
    </location>
</feature>
<dbReference type="FunFam" id="2.60.120.290:FF:000013">
    <property type="entry name" value="Membrane frizzled-related protein"/>
    <property type="match status" value="1"/>
</dbReference>
<evidence type="ECO:0000256" key="7">
    <source>
        <dbReference type="PROSITE-ProRule" id="PRU00059"/>
    </source>
</evidence>
<evidence type="ECO:0000256" key="4">
    <source>
        <dbReference type="ARBA" id="ARBA00023157"/>
    </source>
</evidence>
<protein>
    <recommendedName>
        <fullName evidence="8">CUB domain-containing protein</fullName>
    </recommendedName>
</protein>
<accession>A0A2P4TAB6</accession>
<evidence type="ECO:0000256" key="5">
    <source>
        <dbReference type="ARBA" id="ARBA00023180"/>
    </source>
</evidence>
<evidence type="ECO:0000313" key="9">
    <source>
        <dbReference type="EMBL" id="POI33309.1"/>
    </source>
</evidence>
<dbReference type="FunFam" id="2.60.120.290:FF:000018">
    <property type="entry name" value="cubilin"/>
    <property type="match status" value="1"/>
</dbReference>
<organism evidence="9 10">
    <name type="scientific">Bambusicola thoracicus</name>
    <name type="common">Chinese bamboo-partridge</name>
    <name type="synonym">Perdix thoracica</name>
    <dbReference type="NCBI Taxonomy" id="9083"/>
    <lineage>
        <taxon>Eukaryota</taxon>
        <taxon>Metazoa</taxon>
        <taxon>Chordata</taxon>
        <taxon>Craniata</taxon>
        <taxon>Vertebrata</taxon>
        <taxon>Euteleostomi</taxon>
        <taxon>Archelosauria</taxon>
        <taxon>Archosauria</taxon>
        <taxon>Dinosauria</taxon>
        <taxon>Saurischia</taxon>
        <taxon>Theropoda</taxon>
        <taxon>Coelurosauria</taxon>
        <taxon>Aves</taxon>
        <taxon>Neognathae</taxon>
        <taxon>Galloanserae</taxon>
        <taxon>Galliformes</taxon>
        <taxon>Phasianidae</taxon>
        <taxon>Perdicinae</taxon>
        <taxon>Bambusicola</taxon>
    </lineage>
</organism>
<evidence type="ECO:0000256" key="2">
    <source>
        <dbReference type="ARBA" id="ARBA00022729"/>
    </source>
</evidence>
<dbReference type="SUPFAM" id="SSF49854">
    <property type="entry name" value="Spermadhesin, CUB domain"/>
    <property type="match status" value="6"/>
</dbReference>
<gene>
    <name evidence="9" type="ORF">CIB84_002939</name>
</gene>